<feature type="transmembrane region" description="Helical" evidence="2">
    <location>
        <begin position="431"/>
        <end position="454"/>
    </location>
</feature>
<dbReference type="KEGG" id="fal:FRAAL1159"/>
<dbReference type="Proteomes" id="UP000000657">
    <property type="component" value="Chromosome"/>
</dbReference>
<dbReference type="HOGENOM" id="CLU_625229_0_0_11"/>
<proteinExistence type="predicted"/>
<evidence type="ECO:0000256" key="2">
    <source>
        <dbReference type="SAM" id="Phobius"/>
    </source>
</evidence>
<keyword evidence="2" id="KW-0472">Membrane</keyword>
<dbReference type="STRING" id="326424.FRAAL1159"/>
<name>Q0RRJ7_FRAAA</name>
<feature type="compositionally biased region" description="Low complexity" evidence="1">
    <location>
        <begin position="187"/>
        <end position="198"/>
    </location>
</feature>
<accession>Q0RRJ7</accession>
<keyword evidence="2" id="KW-1133">Transmembrane helix</keyword>
<dbReference type="InterPro" id="IPR045931">
    <property type="entry name" value="DUF6350"/>
</dbReference>
<feature type="transmembrane region" description="Helical" evidence="2">
    <location>
        <begin position="294"/>
        <end position="320"/>
    </location>
</feature>
<dbReference type="eggNOG" id="ENOG5033EIZ">
    <property type="taxonomic scope" value="Bacteria"/>
</dbReference>
<sequence length="531" mass="52909">MWQRVGRPAAAAIAASAAGLVFIEFIVLVVWGADTGSSTGPAAALRVGADLWLVAHGTTLRLPDGIISFRPLGLALFPLAAALSAAHRRAAAAPTPVGSALLRPGRGGEGRGGGGREGRGRPGWRPSSWGPPGWGRPGWGRPGGDGSHRDAMDRPPIAGAGGAAGARGAVGGGSDPTGRQAPATGRAPGASGASDVAGSGEGGGADDRVRRDGLIGVPWGSVVADIVGVVGAQTLFVVLVALVVNSGPARPTLLSAALGTIALGLPAALLGALAGRHRLRTAWRTLPGILRSSLLCGAGAFASFIAIAAFGVALVLAATLPEVAGAERALDVGVLGGIGLAATQLALVPNLVLWGLSYALGPGFRTGPGMVRVDAVRPAELPDLPVLAALPPNALPRPGWLVLALVPIVAGIVLVAMVHRATAGSRSRDRLATVLVAGVTCGLLTGLAIQASIGRVGGAAAHYGPTAGWVCGLLAGGEVAAVGLLLLGGIDLAARRAERPFLAEDAEPSFWRRRMSLPGSGLSARPSRRTQ</sequence>
<keyword evidence="2" id="KW-0812">Transmembrane</keyword>
<keyword evidence="4" id="KW-1185">Reference proteome</keyword>
<dbReference type="EMBL" id="CT573213">
    <property type="protein sequence ID" value="CAJ59821.1"/>
    <property type="molecule type" value="Genomic_DNA"/>
</dbReference>
<feature type="transmembrane region" description="Helical" evidence="2">
    <location>
        <begin position="67"/>
        <end position="86"/>
    </location>
</feature>
<feature type="transmembrane region" description="Helical" evidence="2">
    <location>
        <begin position="12"/>
        <end position="33"/>
    </location>
</feature>
<reference evidence="3 4" key="1">
    <citation type="journal article" date="2007" name="Genome Res.">
        <title>Genome characteristics of facultatively symbiotic Frankia sp. strains reflect host range and host plant biogeography.</title>
        <authorList>
            <person name="Normand P."/>
            <person name="Lapierre P."/>
            <person name="Tisa L.S."/>
            <person name="Gogarten J.P."/>
            <person name="Alloisio N."/>
            <person name="Bagnarol E."/>
            <person name="Bassi C.A."/>
            <person name="Berry A.M."/>
            <person name="Bickhart D.M."/>
            <person name="Choisne N."/>
            <person name="Couloux A."/>
            <person name="Cournoyer B."/>
            <person name="Cruveiller S."/>
            <person name="Daubin V."/>
            <person name="Demange N."/>
            <person name="Francino M.P."/>
            <person name="Goltsman E."/>
            <person name="Huang Y."/>
            <person name="Kopp O.R."/>
            <person name="Labarre L."/>
            <person name="Lapidus A."/>
            <person name="Lavire C."/>
            <person name="Marechal J."/>
            <person name="Martinez M."/>
            <person name="Mastronunzio J.E."/>
            <person name="Mullin B.C."/>
            <person name="Niemann J."/>
            <person name="Pujic P."/>
            <person name="Rawnsley T."/>
            <person name="Rouy Z."/>
            <person name="Schenowitz C."/>
            <person name="Sellstedt A."/>
            <person name="Tavares F."/>
            <person name="Tomkins J.P."/>
            <person name="Vallenet D."/>
            <person name="Valverde C."/>
            <person name="Wall L.G."/>
            <person name="Wang Y."/>
            <person name="Medigue C."/>
            <person name="Benson D.R."/>
        </authorList>
    </citation>
    <scope>NUCLEOTIDE SEQUENCE [LARGE SCALE GENOMIC DNA]</scope>
    <source>
        <strain evidence="4">DSM 45986 / CECT 9034 / ACN14a</strain>
    </source>
</reference>
<dbReference type="Pfam" id="PF19877">
    <property type="entry name" value="DUF6350"/>
    <property type="match status" value="2"/>
</dbReference>
<feature type="compositionally biased region" description="Gly residues" evidence="1">
    <location>
        <begin position="132"/>
        <end position="145"/>
    </location>
</feature>
<gene>
    <name evidence="3" type="ordered locus">FRAAL1159</name>
</gene>
<evidence type="ECO:0000256" key="1">
    <source>
        <dbReference type="SAM" id="MobiDB-lite"/>
    </source>
</evidence>
<feature type="transmembrane region" description="Helical" evidence="2">
    <location>
        <begin position="400"/>
        <end position="419"/>
    </location>
</feature>
<evidence type="ECO:0000313" key="4">
    <source>
        <dbReference type="Proteomes" id="UP000000657"/>
    </source>
</evidence>
<dbReference type="AlphaFoldDB" id="Q0RRJ7"/>
<feature type="transmembrane region" description="Helical" evidence="2">
    <location>
        <begin position="217"/>
        <end position="241"/>
    </location>
</feature>
<feature type="compositionally biased region" description="Basic and acidic residues" evidence="1">
    <location>
        <begin position="106"/>
        <end position="120"/>
    </location>
</feature>
<evidence type="ECO:0000313" key="3">
    <source>
        <dbReference type="EMBL" id="CAJ59821.1"/>
    </source>
</evidence>
<feature type="compositionally biased region" description="Gly residues" evidence="1">
    <location>
        <begin position="159"/>
        <end position="175"/>
    </location>
</feature>
<feature type="transmembrane region" description="Helical" evidence="2">
    <location>
        <begin position="253"/>
        <end position="273"/>
    </location>
</feature>
<organism evidence="3 4">
    <name type="scientific">Frankia alni (strain DSM 45986 / CECT 9034 / ACN14a)</name>
    <dbReference type="NCBI Taxonomy" id="326424"/>
    <lineage>
        <taxon>Bacteria</taxon>
        <taxon>Bacillati</taxon>
        <taxon>Actinomycetota</taxon>
        <taxon>Actinomycetes</taxon>
        <taxon>Frankiales</taxon>
        <taxon>Frankiaceae</taxon>
        <taxon>Frankia</taxon>
    </lineage>
</organism>
<feature type="region of interest" description="Disordered" evidence="1">
    <location>
        <begin position="94"/>
        <end position="209"/>
    </location>
</feature>
<protein>
    <submittedName>
        <fullName evidence="3">Uncharacterized protein</fullName>
    </submittedName>
</protein>
<feature type="transmembrane region" description="Helical" evidence="2">
    <location>
        <begin position="466"/>
        <end position="490"/>
    </location>
</feature>